<organism evidence="1">
    <name type="scientific">Oryza nivara</name>
    <name type="common">Indian wild rice</name>
    <name type="synonym">Oryza sativa f. spontanea</name>
    <dbReference type="NCBI Taxonomy" id="4536"/>
    <lineage>
        <taxon>Eukaryota</taxon>
        <taxon>Viridiplantae</taxon>
        <taxon>Streptophyta</taxon>
        <taxon>Embryophyta</taxon>
        <taxon>Tracheophyta</taxon>
        <taxon>Spermatophyta</taxon>
        <taxon>Magnoliopsida</taxon>
        <taxon>Liliopsida</taxon>
        <taxon>Poales</taxon>
        <taxon>Poaceae</taxon>
        <taxon>BOP clade</taxon>
        <taxon>Oryzoideae</taxon>
        <taxon>Oryzeae</taxon>
        <taxon>Oryzinae</taxon>
        <taxon>Oryza</taxon>
    </lineage>
</organism>
<dbReference type="AlphaFoldDB" id="A0A0E0G4P7"/>
<proteinExistence type="predicted"/>
<accession>A0A0E0G4P7</accession>
<evidence type="ECO:0000313" key="2">
    <source>
        <dbReference type="Proteomes" id="UP000006591"/>
    </source>
</evidence>
<protein>
    <submittedName>
        <fullName evidence="1">Uncharacterized protein</fullName>
    </submittedName>
</protein>
<dbReference type="Gramene" id="ONIVA02G12910.1">
    <property type="protein sequence ID" value="ONIVA02G12910.1"/>
    <property type="gene ID" value="ONIVA02G12910"/>
</dbReference>
<dbReference type="HOGENOM" id="CLU_2871530_0_0_1"/>
<dbReference type="EnsemblPlants" id="ONIVA02G12910.1">
    <property type="protein sequence ID" value="ONIVA02G12910.1"/>
    <property type="gene ID" value="ONIVA02G12910"/>
</dbReference>
<evidence type="ECO:0000313" key="1">
    <source>
        <dbReference type="EnsemblPlants" id="ONIVA02G12910.1"/>
    </source>
</evidence>
<name>A0A0E0G4P7_ORYNI</name>
<dbReference type="Proteomes" id="UP000006591">
    <property type="component" value="Chromosome 2"/>
</dbReference>
<sequence length="64" mass="7221">MQDIARQPTCCAVTSREVGAWLMSNRKSARRCILGETNLDKKHEKSQFGAHKQTFMLIPEDGAE</sequence>
<reference evidence="1" key="1">
    <citation type="submission" date="2015-04" db="UniProtKB">
        <authorList>
            <consortium name="EnsemblPlants"/>
        </authorList>
    </citation>
    <scope>IDENTIFICATION</scope>
    <source>
        <strain evidence="1">SL10</strain>
    </source>
</reference>
<keyword evidence="2" id="KW-1185">Reference proteome</keyword>
<reference evidence="1" key="2">
    <citation type="submission" date="2018-04" db="EMBL/GenBank/DDBJ databases">
        <title>OnivRS2 (Oryza nivara Reference Sequence Version 2).</title>
        <authorList>
            <person name="Zhang J."/>
            <person name="Kudrna D."/>
            <person name="Lee S."/>
            <person name="Talag J."/>
            <person name="Rajasekar S."/>
            <person name="Welchert J."/>
            <person name="Hsing Y.-I."/>
            <person name="Wing R.A."/>
        </authorList>
    </citation>
    <scope>NUCLEOTIDE SEQUENCE [LARGE SCALE GENOMIC DNA]</scope>
    <source>
        <strain evidence="1">SL10</strain>
    </source>
</reference>